<proteinExistence type="predicted"/>
<evidence type="ECO:0000259" key="3">
    <source>
        <dbReference type="Pfam" id="PF18804"/>
    </source>
</evidence>
<evidence type="ECO:0000313" key="4">
    <source>
        <dbReference type="EMBL" id="GAQ91899.1"/>
    </source>
</evidence>
<dbReference type="Pfam" id="PF18804">
    <property type="entry name" value="CxC3"/>
    <property type="match status" value="1"/>
</dbReference>
<keyword evidence="1" id="KW-0175">Coiled coil</keyword>
<dbReference type="Proteomes" id="UP000054558">
    <property type="component" value="Unassembled WGS sequence"/>
</dbReference>
<dbReference type="InterPro" id="IPR040564">
    <property type="entry name" value="CxC3-like"/>
</dbReference>
<protein>
    <recommendedName>
        <fullName evidence="3">CxC3 like cysteine cluster domain-containing protein</fullName>
    </recommendedName>
</protein>
<organism evidence="4 5">
    <name type="scientific">Klebsormidium nitens</name>
    <name type="common">Green alga</name>
    <name type="synonym">Ulothrix nitens</name>
    <dbReference type="NCBI Taxonomy" id="105231"/>
    <lineage>
        <taxon>Eukaryota</taxon>
        <taxon>Viridiplantae</taxon>
        <taxon>Streptophyta</taxon>
        <taxon>Klebsormidiophyceae</taxon>
        <taxon>Klebsormidiales</taxon>
        <taxon>Klebsormidiaceae</taxon>
        <taxon>Klebsormidium</taxon>
    </lineage>
</organism>
<dbReference type="PANTHER" id="PTHR33104:SF2">
    <property type="entry name" value="CXC3 LIKE CYSTEINE CLUSTER DOMAIN-CONTAINING PROTEIN"/>
    <property type="match status" value="1"/>
</dbReference>
<name>A0A1Y1IQZ8_KLENI</name>
<reference evidence="4 5" key="1">
    <citation type="journal article" date="2014" name="Nat. Commun.">
        <title>Klebsormidium flaccidum genome reveals primary factors for plant terrestrial adaptation.</title>
        <authorList>
            <person name="Hori K."/>
            <person name="Maruyama F."/>
            <person name="Fujisawa T."/>
            <person name="Togashi T."/>
            <person name="Yamamoto N."/>
            <person name="Seo M."/>
            <person name="Sato S."/>
            <person name="Yamada T."/>
            <person name="Mori H."/>
            <person name="Tajima N."/>
            <person name="Moriyama T."/>
            <person name="Ikeuchi M."/>
            <person name="Watanabe M."/>
            <person name="Wada H."/>
            <person name="Kobayashi K."/>
            <person name="Saito M."/>
            <person name="Masuda T."/>
            <person name="Sasaki-Sekimoto Y."/>
            <person name="Mashiguchi K."/>
            <person name="Awai K."/>
            <person name="Shimojima M."/>
            <person name="Masuda S."/>
            <person name="Iwai M."/>
            <person name="Nobusawa T."/>
            <person name="Narise T."/>
            <person name="Kondo S."/>
            <person name="Saito H."/>
            <person name="Sato R."/>
            <person name="Murakawa M."/>
            <person name="Ihara Y."/>
            <person name="Oshima-Yamada Y."/>
            <person name="Ohtaka K."/>
            <person name="Satoh M."/>
            <person name="Sonobe K."/>
            <person name="Ishii M."/>
            <person name="Ohtani R."/>
            <person name="Kanamori-Sato M."/>
            <person name="Honoki R."/>
            <person name="Miyazaki D."/>
            <person name="Mochizuki H."/>
            <person name="Umetsu J."/>
            <person name="Higashi K."/>
            <person name="Shibata D."/>
            <person name="Kamiya Y."/>
            <person name="Sato N."/>
            <person name="Nakamura Y."/>
            <person name="Tabata S."/>
            <person name="Ida S."/>
            <person name="Kurokawa K."/>
            <person name="Ohta H."/>
        </authorList>
    </citation>
    <scope>NUCLEOTIDE SEQUENCE [LARGE SCALE GENOMIC DNA]</scope>
    <source>
        <strain evidence="4 5">NIES-2285</strain>
    </source>
</reference>
<gene>
    <name evidence="4" type="ORF">KFL_008780020</name>
</gene>
<feature type="region of interest" description="Disordered" evidence="2">
    <location>
        <begin position="1008"/>
        <end position="1041"/>
    </location>
</feature>
<feature type="region of interest" description="Disordered" evidence="2">
    <location>
        <begin position="143"/>
        <end position="162"/>
    </location>
</feature>
<evidence type="ECO:0000256" key="1">
    <source>
        <dbReference type="SAM" id="Coils"/>
    </source>
</evidence>
<dbReference type="EMBL" id="DF237827">
    <property type="protein sequence ID" value="GAQ91899.1"/>
    <property type="molecule type" value="Genomic_DNA"/>
</dbReference>
<feature type="coiled-coil region" evidence="1">
    <location>
        <begin position="774"/>
        <end position="808"/>
    </location>
</feature>
<feature type="compositionally biased region" description="Basic and acidic residues" evidence="2">
    <location>
        <begin position="98"/>
        <end position="123"/>
    </location>
</feature>
<dbReference type="AlphaFoldDB" id="A0A1Y1IQZ8"/>
<sequence length="1041" mass="115963">MADSSDSRKRSRESDSSDSLGFPGGGFDEVLSGDSGAESHHSGSLLDDPSEGGAAEGSGRDRGPRAPPVYQYDERGERLPSEQAPRPQKPRAESGGQGDREREREGPADARRDSLGSGVREDFGGGGFTGWDEDLVEEFEEDLYDDEETAEQAKRNPNWSRRTERELREWEQSRHLFAASLLRRQAAGPGACKEKCSTPGCAGLQAVRCFDCTQGQPTCSACDHLLHPHAHFHRREYLTLEGQCWQPIGPDSEVQNGKLVRSVKVFAKPPTAACAGCGMCFWGAARPTNKPLTVVTLAGRFDFVRAAFLCQTAGCGGSHEQGSLDAIDLGAWPGTVSDCRTMYDTALLEFWGKMSKDQPGASMTALVKVLEGISRDHGRVPSINRHTMTTAFGEFKMAQHSAKYPAALQSGLVCPACWAKQHSCAVDSNRKLYRWARAYDPSRKSYYEKLFFSSDAEVQASIKAIDEARGIERPDRACGAGDWKAARDSKSAIRGQDETGCTVCGCRHVFAQRAVNIIQMGERYANAYYLDRNFMQPTGVEFQWQDIVCKYWATHTAWAANNLFPGQVLFGGHWQEGAAAGAGEDMELLFSYLSRLGVITKVMGPARRVDAITEAVLHWNEAKARDLARSLVNRFLECQKRIESAVVAFETACRDIFGTSAGAVPTEKLEGWKNEIREVAEAQLRDSRRTKGSLAVQYFVLKREVESADSISPFVNSEAFKDSALCSETLQNLSCATEEMLKGRDAKARNVRELEKHLFPELRGQPVGVEELMILEARSRATLAEETVHALQEEMEGMLHSLEKLRLRVTSEADSSTMRSALRKKEAVVKKQLGKVVERYNTILPKVQVEGPSQRQPAVLEDLLSGSELPWQFDRCLDVQLEVSSGVHRTFRFKQKYELVEAFNKVRRLREESDLLLREQRSYLSFYTACKSELEARIKSWNEQLSEAPETRPQQPEDASAPEVTGRYSVVDFDIASERDLIEGTIARLWKAHIEAERQLRKGRLHFQQGAGGQGLPWPKSRTDSFLGQPDPFVEADDEEY</sequence>
<dbReference type="Pfam" id="PF18758">
    <property type="entry name" value="KDZ"/>
    <property type="match status" value="1"/>
</dbReference>
<dbReference type="InterPro" id="IPR040521">
    <property type="entry name" value="KDZ"/>
</dbReference>
<feature type="domain" description="CxC3 like cysteine cluster" evidence="3">
    <location>
        <begin position="272"/>
        <end position="377"/>
    </location>
</feature>
<evidence type="ECO:0000256" key="2">
    <source>
        <dbReference type="SAM" id="MobiDB-lite"/>
    </source>
</evidence>
<dbReference type="OrthoDB" id="5988971at2759"/>
<dbReference type="PANTHER" id="PTHR33104">
    <property type="entry name" value="SI:DKEY-29D5.2"/>
    <property type="match status" value="1"/>
</dbReference>
<evidence type="ECO:0000313" key="5">
    <source>
        <dbReference type="Proteomes" id="UP000054558"/>
    </source>
</evidence>
<accession>A0A1Y1IQZ8</accession>
<keyword evidence="5" id="KW-1185">Reference proteome</keyword>
<feature type="region of interest" description="Disordered" evidence="2">
    <location>
        <begin position="1"/>
        <end position="131"/>
    </location>
</feature>
<feature type="compositionally biased region" description="Basic and acidic residues" evidence="2">
    <location>
        <begin position="1"/>
        <end position="15"/>
    </location>
</feature>